<comment type="subcellular location">
    <subcellularLocation>
        <location evidence="1">Endoplasmic reticulum</location>
    </subcellularLocation>
</comment>
<proteinExistence type="inferred from homology"/>
<dbReference type="SUPFAM" id="SSF48225">
    <property type="entry name" value="Seven-hairpin glycosidases"/>
    <property type="match status" value="1"/>
</dbReference>
<dbReference type="PRINTS" id="PR00747">
    <property type="entry name" value="GLYHDRLASE47"/>
</dbReference>
<dbReference type="InterPro" id="IPR044674">
    <property type="entry name" value="EDEM1/2/3"/>
</dbReference>
<feature type="region of interest" description="Disordered" evidence="8">
    <location>
        <begin position="50"/>
        <end position="79"/>
    </location>
</feature>
<protein>
    <recommendedName>
        <fullName evidence="7">alpha-1,2-Mannosidase</fullName>
        <ecNumber evidence="7">3.2.1.-</ecNumber>
    </recommendedName>
</protein>
<accession>A0A1A6HDV8</accession>
<dbReference type="InterPro" id="IPR012341">
    <property type="entry name" value="6hp_glycosidase-like_sf"/>
</dbReference>
<dbReference type="PANTHER" id="PTHR45679">
    <property type="entry name" value="ER DEGRADATION-ENHANCING ALPHA-MANNOSIDASE-LIKE PROTEIN 2"/>
    <property type="match status" value="1"/>
</dbReference>
<feature type="active site" description="Proton donor" evidence="6">
    <location>
        <position position="371"/>
    </location>
</feature>
<evidence type="ECO:0000256" key="6">
    <source>
        <dbReference type="PIRSR" id="PIRSR601382-1"/>
    </source>
</evidence>
<feature type="active site" description="Proton donor" evidence="6">
    <location>
        <position position="214"/>
    </location>
</feature>
<keyword evidence="7" id="KW-0378">Hydrolase</keyword>
<name>A0A1A6HDV8_NEOLE</name>
<dbReference type="Gene3D" id="1.50.10.10">
    <property type="match status" value="2"/>
</dbReference>
<dbReference type="EC" id="3.2.1.-" evidence="7"/>
<dbReference type="Proteomes" id="UP000092124">
    <property type="component" value="Unassembled WGS sequence"/>
</dbReference>
<dbReference type="GO" id="GO:1904380">
    <property type="term" value="P:endoplasmic reticulum mannose trimming"/>
    <property type="evidence" value="ECO:0007669"/>
    <property type="project" value="InterPro"/>
</dbReference>
<dbReference type="GO" id="GO:0006986">
    <property type="term" value="P:response to unfolded protein"/>
    <property type="evidence" value="ECO:0007669"/>
    <property type="project" value="UniProtKB-KW"/>
</dbReference>
<feature type="active site" evidence="6">
    <location>
        <position position="390"/>
    </location>
</feature>
<evidence type="ECO:0000256" key="8">
    <source>
        <dbReference type="SAM" id="MobiDB-lite"/>
    </source>
</evidence>
<dbReference type="EMBL" id="LZPO01034907">
    <property type="protein sequence ID" value="OBS76456.1"/>
    <property type="molecule type" value="Genomic_DNA"/>
</dbReference>
<dbReference type="GO" id="GO:0005509">
    <property type="term" value="F:calcium ion binding"/>
    <property type="evidence" value="ECO:0007669"/>
    <property type="project" value="InterPro"/>
</dbReference>
<evidence type="ECO:0000256" key="3">
    <source>
        <dbReference type="ARBA" id="ARBA00022824"/>
    </source>
</evidence>
<dbReference type="AlphaFoldDB" id="A0A1A6HDV8"/>
<dbReference type="Pfam" id="PF01532">
    <property type="entry name" value="Glyco_hydro_47"/>
    <property type="match status" value="3"/>
</dbReference>
<feature type="active site" evidence="6">
    <location>
        <position position="291"/>
    </location>
</feature>
<evidence type="ECO:0000313" key="10">
    <source>
        <dbReference type="Proteomes" id="UP000092124"/>
    </source>
</evidence>
<organism evidence="9 10">
    <name type="scientific">Neotoma lepida</name>
    <name type="common">Desert woodrat</name>
    <dbReference type="NCBI Taxonomy" id="56216"/>
    <lineage>
        <taxon>Eukaryota</taxon>
        <taxon>Metazoa</taxon>
        <taxon>Chordata</taxon>
        <taxon>Craniata</taxon>
        <taxon>Vertebrata</taxon>
        <taxon>Euteleostomi</taxon>
        <taxon>Mammalia</taxon>
        <taxon>Eutheria</taxon>
        <taxon>Euarchontoglires</taxon>
        <taxon>Glires</taxon>
        <taxon>Rodentia</taxon>
        <taxon>Myomorpha</taxon>
        <taxon>Muroidea</taxon>
        <taxon>Cricetidae</taxon>
        <taxon>Neotominae</taxon>
        <taxon>Neotoma</taxon>
    </lineage>
</organism>
<dbReference type="GO" id="GO:0016020">
    <property type="term" value="C:membrane"/>
    <property type="evidence" value="ECO:0007669"/>
    <property type="project" value="InterPro"/>
</dbReference>
<dbReference type="InterPro" id="IPR036026">
    <property type="entry name" value="Seven-hairpin_glycosidases"/>
</dbReference>
<comment type="caution">
    <text evidence="9">The sequence shown here is derived from an EMBL/GenBank/DDBJ whole genome shotgun (WGS) entry which is preliminary data.</text>
</comment>
<dbReference type="GO" id="GO:0044322">
    <property type="term" value="C:endoplasmic reticulum quality control compartment"/>
    <property type="evidence" value="ECO:0007669"/>
    <property type="project" value="GOC"/>
</dbReference>
<evidence type="ECO:0000256" key="4">
    <source>
        <dbReference type="ARBA" id="ARBA00023180"/>
    </source>
</evidence>
<evidence type="ECO:0000256" key="1">
    <source>
        <dbReference type="ARBA" id="ARBA00004240"/>
    </source>
</evidence>
<dbReference type="GO" id="GO:0004571">
    <property type="term" value="F:mannosyl-oligosaccharide 1,2-alpha-mannosidase activity"/>
    <property type="evidence" value="ECO:0007669"/>
    <property type="project" value="InterPro"/>
</dbReference>
<evidence type="ECO:0000256" key="2">
    <source>
        <dbReference type="ARBA" id="ARBA00007658"/>
    </source>
</evidence>
<keyword evidence="7" id="KW-0326">Glycosidase</keyword>
<keyword evidence="3" id="KW-0256">Endoplasmic reticulum</keyword>
<dbReference type="PANTHER" id="PTHR45679:SF5">
    <property type="entry name" value="ER DEGRADATION-ENHANCING ALPHA-MANNOSIDASE-LIKE PROTEIN 1"/>
    <property type="match status" value="1"/>
</dbReference>
<keyword evidence="4" id="KW-0325">Glycoprotein</keyword>
<sequence length="428" mass="47961">MQWRALVLGLVLLRLGLHAVLWLVFGLGPSMGFYQRFPLSFGFQRLRGPDGSEPVGPPEGPAWLHRPRRGTEGRLETPQGPGMCGPAHWGYALGGRGCGPDEYERRYSGAFPPQLRAQMRDLARGMFVFGYDNYMAHAFPQDELNPIYCRGRGPDRGDPSNLNINDVLGNYSLTLVDALDTLAIMGNSSEFQKAVKLVINTVSFDKDSTVQVFEATISNNETCTAGAGSLLVEFGILSRLLGDSTFEWVARRAVKALWNLRSNNTGLLGNVVNIQTGHWVGKQSGLGAGLDSFYEYLLKSYILFGEKEDLEMFNAAYQSIQSYLRRGREACNEGEGDPPLYVNVLIGDVEDAICLHAFYYAIWKRYGALPERYNWQLQAPDVLFYPLRPELVESTYLLYQATKNPFYLHVGMDILQSLEKYTKVKSVF</sequence>
<reference evidence="9 10" key="1">
    <citation type="submission" date="2016-06" db="EMBL/GenBank/DDBJ databases">
        <title>The Draft Genome Sequence and Annotation of the Desert Woodrat Neotoma lepida.</title>
        <authorList>
            <person name="Campbell M."/>
            <person name="Oakeson K.F."/>
            <person name="Yandell M."/>
            <person name="Halpert J.R."/>
            <person name="Dearing D."/>
        </authorList>
    </citation>
    <scope>NUCLEOTIDE SEQUENCE [LARGE SCALE GENOMIC DNA]</scope>
    <source>
        <strain evidence="9">417</strain>
        <tissue evidence="9">Liver</tissue>
    </source>
</reference>
<comment type="similarity">
    <text evidence="2 7">Belongs to the glycosyl hydrolase 47 family.</text>
</comment>
<dbReference type="InterPro" id="IPR001382">
    <property type="entry name" value="Glyco_hydro_47"/>
</dbReference>
<evidence type="ECO:0000256" key="5">
    <source>
        <dbReference type="ARBA" id="ARBA00023230"/>
    </source>
</evidence>
<dbReference type="GO" id="GO:0005975">
    <property type="term" value="P:carbohydrate metabolic process"/>
    <property type="evidence" value="ECO:0007669"/>
    <property type="project" value="InterPro"/>
</dbReference>
<evidence type="ECO:0000256" key="7">
    <source>
        <dbReference type="RuleBase" id="RU361193"/>
    </source>
</evidence>
<keyword evidence="5" id="KW-0834">Unfolded protein response</keyword>
<evidence type="ECO:0000313" key="9">
    <source>
        <dbReference type="EMBL" id="OBS76456.1"/>
    </source>
</evidence>
<keyword evidence="10" id="KW-1185">Reference proteome</keyword>
<dbReference type="OrthoDB" id="8118055at2759"/>
<gene>
    <name evidence="9" type="ORF">A6R68_17091</name>
</gene>
<dbReference type="STRING" id="56216.A0A1A6HDV8"/>